<proteinExistence type="predicted"/>
<dbReference type="InterPro" id="IPR027417">
    <property type="entry name" value="P-loop_NTPase"/>
</dbReference>
<evidence type="ECO:0000313" key="3">
    <source>
        <dbReference type="EMBL" id="TFB33630.1"/>
    </source>
</evidence>
<gene>
    <name evidence="2" type="ORF">BCL90_2202</name>
    <name evidence="3" type="ORF">E3V97_06195</name>
</gene>
<accession>A0A497Y2X9</accession>
<feature type="domain" description="Endonuclease GajA/Old nuclease/RecF-like AAA" evidence="1">
    <location>
        <begin position="3"/>
        <end position="363"/>
    </location>
</feature>
<evidence type="ECO:0000313" key="5">
    <source>
        <dbReference type="Proteomes" id="UP000297429"/>
    </source>
</evidence>
<sequence length="412" mass="46767">MIKIKELKVKNFKSLYDTTISELGDVNLFVGYNNSGKSNIFKFLQLVFQPKEEREAVVLIDEGPTGRNTNTKTFHSTTTSYHDGYIYDTPFLFKQNNRKEPITFEITLEVANVLLSNNEALNKEDYLGESSTSITLVGEITSVSESRSKILVTNAKANGKTFYEIRDSIPFSFEKNTSGLSGKESESILSLFNNLVSYIDTDRNFTEELFNTGDSRFNSKNFKNWLYELNINSDKYEIFNELISFLSSFKFSAQALEELGGNIDSFPFTDDTQIGFSRFDQNVEVMLSNKGGRFPLKNFGTGIQQFFFILAKIFNSNSKVVIIEELELNLSQVYQIEILAFLKSLLGKKFDQFMFSSHSPFFATKCADSLDTAQHVTINGVGTPGTNVMGYTDPKSLVDKDGYHFWEIFKLI</sequence>
<keyword evidence="5" id="KW-1185">Reference proteome</keyword>
<name>A0A497Y2X9_9SPHI</name>
<dbReference type="EMBL" id="RCCK01000011">
    <property type="protein sequence ID" value="RLJ77132.1"/>
    <property type="molecule type" value="Genomic_DNA"/>
</dbReference>
<dbReference type="Gene3D" id="3.40.50.300">
    <property type="entry name" value="P-loop containing nucleotide triphosphate hydrolases"/>
    <property type="match status" value="1"/>
</dbReference>
<dbReference type="RefSeq" id="WP_121283916.1">
    <property type="nucleotide sequence ID" value="NZ_RCCK01000011.1"/>
</dbReference>
<dbReference type="EMBL" id="SOPX01000001">
    <property type="protein sequence ID" value="TFB33630.1"/>
    <property type="molecule type" value="Genomic_DNA"/>
</dbReference>
<evidence type="ECO:0000313" key="2">
    <source>
        <dbReference type="EMBL" id="RLJ77132.1"/>
    </source>
</evidence>
<reference evidence="3 5" key="2">
    <citation type="submission" date="2019-03" db="EMBL/GenBank/DDBJ databases">
        <authorList>
            <person name="He R.-H."/>
        </authorList>
    </citation>
    <scope>NUCLEOTIDE SEQUENCE [LARGE SCALE GENOMIC DNA]</scope>
    <source>
        <strain evidence="3 5">DSM 19624</strain>
    </source>
</reference>
<protein>
    <submittedName>
        <fullName evidence="2">AAA15 family ATPase/GTPase</fullName>
    </submittedName>
</protein>
<dbReference type="Proteomes" id="UP000273898">
    <property type="component" value="Unassembled WGS sequence"/>
</dbReference>
<comment type="caution">
    <text evidence="2">The sequence shown here is derived from an EMBL/GenBank/DDBJ whole genome shotgun (WGS) entry which is preliminary data.</text>
</comment>
<dbReference type="InterPro" id="IPR041685">
    <property type="entry name" value="AAA_GajA/Old/RecF-like"/>
</dbReference>
<dbReference type="PANTHER" id="PTHR43581:SF4">
    <property type="entry name" value="ATP_GTP PHOSPHATASE"/>
    <property type="match status" value="1"/>
</dbReference>
<organism evidence="2 4">
    <name type="scientific">Pedobacter alluvionis</name>
    <dbReference type="NCBI Taxonomy" id="475253"/>
    <lineage>
        <taxon>Bacteria</taxon>
        <taxon>Pseudomonadati</taxon>
        <taxon>Bacteroidota</taxon>
        <taxon>Sphingobacteriia</taxon>
        <taxon>Sphingobacteriales</taxon>
        <taxon>Sphingobacteriaceae</taxon>
        <taxon>Pedobacter</taxon>
    </lineage>
</organism>
<reference evidence="2 4" key="1">
    <citation type="submission" date="2018-10" db="EMBL/GenBank/DDBJ databases">
        <title>Genomic Encyclopedia of Archaeal and Bacterial Type Strains, Phase II (KMG-II): from individual species to whole genera.</title>
        <authorList>
            <person name="Goeker M."/>
        </authorList>
    </citation>
    <scope>NUCLEOTIDE SEQUENCE [LARGE SCALE GENOMIC DNA]</scope>
    <source>
        <strain evidence="2 4">DSM 19624</strain>
    </source>
</reference>
<dbReference type="AlphaFoldDB" id="A0A497Y2X9"/>
<dbReference type="InterPro" id="IPR051396">
    <property type="entry name" value="Bact_Antivir_Def_Nuclease"/>
</dbReference>
<dbReference type="Pfam" id="PF13175">
    <property type="entry name" value="AAA_15"/>
    <property type="match status" value="1"/>
</dbReference>
<evidence type="ECO:0000259" key="1">
    <source>
        <dbReference type="Pfam" id="PF13175"/>
    </source>
</evidence>
<dbReference type="SUPFAM" id="SSF52540">
    <property type="entry name" value="P-loop containing nucleoside triphosphate hydrolases"/>
    <property type="match status" value="1"/>
</dbReference>
<dbReference type="Proteomes" id="UP000297429">
    <property type="component" value="Unassembled WGS sequence"/>
</dbReference>
<evidence type="ECO:0000313" key="4">
    <source>
        <dbReference type="Proteomes" id="UP000273898"/>
    </source>
</evidence>
<dbReference type="PANTHER" id="PTHR43581">
    <property type="entry name" value="ATP/GTP PHOSPHATASE"/>
    <property type="match status" value="1"/>
</dbReference>
<dbReference type="OrthoDB" id="800098at2"/>